<dbReference type="PRINTS" id="PR00237">
    <property type="entry name" value="GPCRRHODOPSN"/>
</dbReference>
<reference evidence="10" key="2">
    <citation type="submission" date="2025-09" db="UniProtKB">
        <authorList>
            <consortium name="Ensembl"/>
        </authorList>
    </citation>
    <scope>IDENTIFICATION</scope>
</reference>
<evidence type="ECO:0000256" key="2">
    <source>
        <dbReference type="ARBA" id="ARBA00022692"/>
    </source>
</evidence>
<feature type="domain" description="G-protein coupled receptors family 1 profile" evidence="9">
    <location>
        <begin position="19"/>
        <end position="98"/>
    </location>
</feature>
<evidence type="ECO:0000313" key="11">
    <source>
        <dbReference type="Proteomes" id="UP000261620"/>
    </source>
</evidence>
<keyword evidence="4" id="KW-0297">G-protein coupled receptor</keyword>
<dbReference type="AlphaFoldDB" id="A0A3Q3X851"/>
<keyword evidence="6" id="KW-0675">Receptor</keyword>
<keyword evidence="7" id="KW-0807">Transducer</keyword>
<evidence type="ECO:0000313" key="10">
    <source>
        <dbReference type="Ensembl" id="ENSMMOP00000027203.1"/>
    </source>
</evidence>
<dbReference type="GO" id="GO:0004930">
    <property type="term" value="F:G protein-coupled receptor activity"/>
    <property type="evidence" value="ECO:0007669"/>
    <property type="project" value="UniProtKB-KW"/>
</dbReference>
<dbReference type="InterPro" id="IPR017452">
    <property type="entry name" value="GPCR_Rhodpsn_7TM"/>
</dbReference>
<dbReference type="Ensembl" id="ENSMMOT00000027666.1">
    <property type="protein sequence ID" value="ENSMMOP00000027203.1"/>
    <property type="gene ID" value="ENSMMOG00000020570.1"/>
</dbReference>
<evidence type="ECO:0000259" key="9">
    <source>
        <dbReference type="PROSITE" id="PS50262"/>
    </source>
</evidence>
<dbReference type="PANTHER" id="PTHR24240">
    <property type="entry name" value="OPSIN"/>
    <property type="match status" value="1"/>
</dbReference>
<dbReference type="Gene3D" id="1.20.1070.10">
    <property type="entry name" value="Rhodopsin 7-helix transmembrane proteins"/>
    <property type="match status" value="2"/>
</dbReference>
<evidence type="ECO:0000256" key="7">
    <source>
        <dbReference type="ARBA" id="ARBA00023224"/>
    </source>
</evidence>
<protein>
    <recommendedName>
        <fullName evidence="9">G-protein coupled receptors family 1 profile domain-containing protein</fullName>
    </recommendedName>
</protein>
<accession>A0A3Q3X851</accession>
<dbReference type="InterPro" id="IPR000276">
    <property type="entry name" value="GPCR_Rhodpsn"/>
</dbReference>
<dbReference type="Pfam" id="PF00001">
    <property type="entry name" value="7tm_1"/>
    <property type="match status" value="1"/>
</dbReference>
<keyword evidence="3 8" id="KW-1133">Transmembrane helix</keyword>
<dbReference type="Proteomes" id="UP000261620">
    <property type="component" value="Unplaced"/>
</dbReference>
<dbReference type="InterPro" id="IPR050125">
    <property type="entry name" value="GPCR_opsins"/>
</dbReference>
<evidence type="ECO:0000256" key="6">
    <source>
        <dbReference type="ARBA" id="ARBA00023170"/>
    </source>
</evidence>
<organism evidence="10 11">
    <name type="scientific">Mola mola</name>
    <name type="common">Ocean sunfish</name>
    <name type="synonym">Tetraodon mola</name>
    <dbReference type="NCBI Taxonomy" id="94237"/>
    <lineage>
        <taxon>Eukaryota</taxon>
        <taxon>Metazoa</taxon>
        <taxon>Chordata</taxon>
        <taxon>Craniata</taxon>
        <taxon>Vertebrata</taxon>
        <taxon>Euteleostomi</taxon>
        <taxon>Actinopterygii</taxon>
        <taxon>Neopterygii</taxon>
        <taxon>Teleostei</taxon>
        <taxon>Neoteleostei</taxon>
        <taxon>Acanthomorphata</taxon>
        <taxon>Eupercaria</taxon>
        <taxon>Tetraodontiformes</taxon>
        <taxon>Molidae</taxon>
        <taxon>Mola</taxon>
    </lineage>
</organism>
<feature type="transmembrane region" description="Helical" evidence="8">
    <location>
        <begin position="135"/>
        <end position="153"/>
    </location>
</feature>
<name>A0A3Q3X851_MOLML</name>
<keyword evidence="2 8" id="KW-0812">Transmembrane</keyword>
<evidence type="ECO:0000256" key="3">
    <source>
        <dbReference type="ARBA" id="ARBA00022989"/>
    </source>
</evidence>
<reference evidence="10" key="1">
    <citation type="submission" date="2025-08" db="UniProtKB">
        <authorList>
            <consortium name="Ensembl"/>
        </authorList>
    </citation>
    <scope>IDENTIFICATION</scope>
</reference>
<feature type="transmembrane region" description="Helical" evidence="8">
    <location>
        <begin position="78"/>
        <end position="101"/>
    </location>
</feature>
<sequence length="234" mass="25283">MFGCDLPRLFPTVDVPDHAHYIIGSAILLLGQMLRSPSNLLGDYLAAEDFLISLRQSSVFFVASLHHRWVFGELACELYAFCGALFGISSMMTLTAIAAAAGPARRAESAGQEVEELNCGEANKAYEGLRSEWRLAKVALAVIVLVIVSWSPYSAVALTATAGCAHLLTPYMNSVPTVIAKASALHNPIIFAIMHPKYRAAIALCCICRRRTFAHLSAPPALCHRSKEPPVVSD</sequence>
<evidence type="ECO:0000256" key="1">
    <source>
        <dbReference type="ARBA" id="ARBA00004141"/>
    </source>
</evidence>
<evidence type="ECO:0000256" key="5">
    <source>
        <dbReference type="ARBA" id="ARBA00023136"/>
    </source>
</evidence>
<comment type="subcellular location">
    <subcellularLocation>
        <location evidence="1">Membrane</location>
        <topology evidence="1">Multi-pass membrane protein</topology>
    </subcellularLocation>
</comment>
<dbReference type="PROSITE" id="PS50262">
    <property type="entry name" value="G_PROTEIN_RECEP_F1_2"/>
    <property type="match status" value="1"/>
</dbReference>
<dbReference type="SUPFAM" id="SSF81321">
    <property type="entry name" value="Family A G protein-coupled receptor-like"/>
    <property type="match status" value="2"/>
</dbReference>
<keyword evidence="5 8" id="KW-0472">Membrane</keyword>
<evidence type="ECO:0000256" key="4">
    <source>
        <dbReference type="ARBA" id="ARBA00023040"/>
    </source>
</evidence>
<dbReference type="GO" id="GO:0016020">
    <property type="term" value="C:membrane"/>
    <property type="evidence" value="ECO:0007669"/>
    <property type="project" value="UniProtKB-SubCell"/>
</dbReference>
<keyword evidence="11" id="KW-1185">Reference proteome</keyword>
<evidence type="ECO:0000256" key="8">
    <source>
        <dbReference type="SAM" id="Phobius"/>
    </source>
</evidence>
<proteinExistence type="predicted"/>